<sequence length="53" mass="5748">MLNYPTQSSLGGVFYPQGCVSQLLTVLPGQLPAAETVRSTVLNLVKNSKNKRQ</sequence>
<proteinExistence type="predicted"/>
<organism evidence="1 2">
    <name type="scientific">Atlanticothrix silvestris CENA357</name>
    <dbReference type="NCBI Taxonomy" id="1725252"/>
    <lineage>
        <taxon>Bacteria</taxon>
        <taxon>Bacillati</taxon>
        <taxon>Cyanobacteriota</taxon>
        <taxon>Cyanophyceae</taxon>
        <taxon>Nostocales</taxon>
        <taxon>Nodulariaceae</taxon>
        <taxon>Atlanticothrix</taxon>
        <taxon>Atlanticothrix silvestris</taxon>
    </lineage>
</organism>
<evidence type="ECO:0000313" key="2">
    <source>
        <dbReference type="Proteomes" id="UP000599391"/>
    </source>
</evidence>
<protein>
    <submittedName>
        <fullName evidence="1">Uncharacterized protein</fullName>
    </submittedName>
</protein>
<name>A0A8J7HGW2_9CYAN</name>
<keyword evidence="2" id="KW-1185">Reference proteome</keyword>
<dbReference type="AlphaFoldDB" id="A0A8J7HGW2"/>
<gene>
    <name evidence="1" type="ORF">I8751_24325</name>
</gene>
<accession>A0A8J7HGW2</accession>
<dbReference type="EMBL" id="JAECZB010000094">
    <property type="protein sequence ID" value="MBH8555413.1"/>
    <property type="molecule type" value="Genomic_DNA"/>
</dbReference>
<dbReference type="Proteomes" id="UP000599391">
    <property type="component" value="Unassembled WGS sequence"/>
</dbReference>
<evidence type="ECO:0000313" key="1">
    <source>
        <dbReference type="EMBL" id="MBH8555413.1"/>
    </source>
</evidence>
<comment type="caution">
    <text evidence="1">The sequence shown here is derived from an EMBL/GenBank/DDBJ whole genome shotgun (WGS) entry which is preliminary data.</text>
</comment>
<reference evidence="1 2" key="1">
    <citation type="journal article" date="2021" name="Int. J. Syst. Evol. Microbiol.">
        <title>Amazonocrinis nigriterrae gen. nov., sp. nov., Atlanticothrix silvestris gen. nov., sp. nov. and Dendronalium phyllosphericum gen. nov., sp. nov., nostocacean cyanobacteria from Brazilian environments.</title>
        <authorList>
            <person name="Alvarenga D.O."/>
            <person name="Andreote A.P.D."/>
            <person name="Branco L.H.Z."/>
            <person name="Delbaje E."/>
            <person name="Cruz R.B."/>
            <person name="Varani A.M."/>
            <person name="Fiore M.F."/>
        </authorList>
    </citation>
    <scope>NUCLEOTIDE SEQUENCE [LARGE SCALE GENOMIC DNA]</scope>
    <source>
        <strain evidence="1 2">CENA357</strain>
    </source>
</reference>